<comment type="subunit">
    <text evidence="12">Part of an enzyme complex containing four subunits: a flavoprotein, an iron-sulfur protein, plus two membrane-anchoring proteins, SdhC and SdhD. The complex can form homotrimers.</text>
</comment>
<dbReference type="InterPro" id="IPR034804">
    <property type="entry name" value="SQR/QFR_C/D"/>
</dbReference>
<evidence type="ECO:0000256" key="2">
    <source>
        <dbReference type="ARBA" id="ARBA00004050"/>
    </source>
</evidence>
<comment type="function">
    <text evidence="2">Membrane-anchoring subunit of succinate dehydrogenase (SDH).</text>
</comment>
<name>A0A1H1HEF2_9BURK</name>
<evidence type="ECO:0000256" key="5">
    <source>
        <dbReference type="ARBA" id="ARBA00020076"/>
    </source>
</evidence>
<sequence>MSDMARAAKPATDTNHAGHRTPGRRADSRARNHPAWWAFLVHRLSGLALAFFLPLHFWALGTALHGAASFESFLAVTRQPAFVFAEWGLVTLLAAHLFGGVRILLIEYRPWSGLRKNLIAATAGGALVIGLAFALSLTS</sequence>
<dbReference type="Proteomes" id="UP000199365">
    <property type="component" value="Unassembled WGS sequence"/>
</dbReference>
<evidence type="ECO:0000256" key="1">
    <source>
        <dbReference type="ARBA" id="ARBA00001971"/>
    </source>
</evidence>
<accession>A0A1H1HEF2</accession>
<evidence type="ECO:0000256" key="3">
    <source>
        <dbReference type="ARBA" id="ARBA00004370"/>
    </source>
</evidence>
<keyword evidence="9 14" id="KW-1133">Transmembrane helix</keyword>
<dbReference type="GO" id="GO:0009055">
    <property type="term" value="F:electron transfer activity"/>
    <property type="evidence" value="ECO:0007669"/>
    <property type="project" value="InterPro"/>
</dbReference>
<dbReference type="InterPro" id="IPR000701">
    <property type="entry name" value="SuccDH_FuR_B_TM-su"/>
</dbReference>
<dbReference type="PANTHER" id="PTHR41910:SF1">
    <property type="entry name" value="SUCCINATE DEHYDROGENASE HYDROPHOBIC MEMBRANE ANCHOR SUBUNIT"/>
    <property type="match status" value="1"/>
</dbReference>
<dbReference type="SUPFAM" id="SSF81343">
    <property type="entry name" value="Fumarate reductase respiratory complex transmembrane subunits"/>
    <property type="match status" value="1"/>
</dbReference>
<keyword evidence="8" id="KW-0479">Metal-binding</keyword>
<proteinExistence type="inferred from homology"/>
<dbReference type="EMBL" id="FNKX01000001">
    <property type="protein sequence ID" value="SDR23834.1"/>
    <property type="molecule type" value="Genomic_DNA"/>
</dbReference>
<dbReference type="GO" id="GO:0006099">
    <property type="term" value="P:tricarboxylic acid cycle"/>
    <property type="evidence" value="ECO:0007669"/>
    <property type="project" value="InterPro"/>
</dbReference>
<evidence type="ECO:0000256" key="12">
    <source>
        <dbReference type="ARBA" id="ARBA00025912"/>
    </source>
</evidence>
<keyword evidence="10" id="KW-0408">Iron</keyword>
<dbReference type="InterPro" id="IPR039023">
    <property type="entry name" value="SdhC_prok"/>
</dbReference>
<evidence type="ECO:0000256" key="14">
    <source>
        <dbReference type="SAM" id="Phobius"/>
    </source>
</evidence>
<evidence type="ECO:0000256" key="7">
    <source>
        <dbReference type="ARBA" id="ARBA00022692"/>
    </source>
</evidence>
<reference evidence="16" key="1">
    <citation type="submission" date="2016-10" db="EMBL/GenBank/DDBJ databases">
        <authorList>
            <person name="Varghese N."/>
            <person name="Submissions S."/>
        </authorList>
    </citation>
    <scope>NUCLEOTIDE SEQUENCE [LARGE SCALE GENOMIC DNA]</scope>
    <source>
        <strain evidence="16">DUS833</strain>
    </source>
</reference>
<evidence type="ECO:0000313" key="16">
    <source>
        <dbReference type="Proteomes" id="UP000199365"/>
    </source>
</evidence>
<dbReference type="Gene3D" id="1.20.1300.10">
    <property type="entry name" value="Fumarate reductase/succinate dehydrogenase, transmembrane subunit"/>
    <property type="match status" value="1"/>
</dbReference>
<evidence type="ECO:0000256" key="9">
    <source>
        <dbReference type="ARBA" id="ARBA00022989"/>
    </source>
</evidence>
<dbReference type="AlphaFoldDB" id="A0A1H1HEF2"/>
<feature type="transmembrane region" description="Helical" evidence="14">
    <location>
        <begin position="35"/>
        <end position="61"/>
    </location>
</feature>
<comment type="cofactor">
    <cofactor evidence="1">
        <name>heme</name>
        <dbReference type="ChEBI" id="CHEBI:30413"/>
    </cofactor>
</comment>
<dbReference type="RefSeq" id="WP_090805014.1">
    <property type="nucleotide sequence ID" value="NZ_FNKX01000001.1"/>
</dbReference>
<feature type="region of interest" description="Disordered" evidence="13">
    <location>
        <begin position="1"/>
        <end position="28"/>
    </location>
</feature>
<evidence type="ECO:0000256" key="4">
    <source>
        <dbReference type="ARBA" id="ARBA00007244"/>
    </source>
</evidence>
<dbReference type="STRING" id="157910.SAMN05445850_3502"/>
<organism evidence="15 16">
    <name type="scientific">Paraburkholderia tuberum</name>
    <dbReference type="NCBI Taxonomy" id="157910"/>
    <lineage>
        <taxon>Bacteria</taxon>
        <taxon>Pseudomonadati</taxon>
        <taxon>Pseudomonadota</taxon>
        <taxon>Betaproteobacteria</taxon>
        <taxon>Burkholderiales</taxon>
        <taxon>Burkholderiaceae</taxon>
        <taxon>Paraburkholderia</taxon>
    </lineage>
</organism>
<evidence type="ECO:0000313" key="15">
    <source>
        <dbReference type="EMBL" id="SDR23834.1"/>
    </source>
</evidence>
<dbReference type="PANTHER" id="PTHR41910">
    <property type="entry name" value="SUCCINATE DEHYDROGENASE 2 MEMBRANE SUBUNIT SDHC"/>
    <property type="match status" value="1"/>
</dbReference>
<keyword evidence="7 14" id="KW-0812">Transmembrane</keyword>
<dbReference type="Pfam" id="PF01127">
    <property type="entry name" value="Sdh_cyt"/>
    <property type="match status" value="1"/>
</dbReference>
<gene>
    <name evidence="15" type="ORF">SAMN05445850_3502</name>
</gene>
<feature type="transmembrane region" description="Helical" evidence="14">
    <location>
        <begin position="81"/>
        <end position="105"/>
    </location>
</feature>
<feature type="transmembrane region" description="Helical" evidence="14">
    <location>
        <begin position="117"/>
        <end position="137"/>
    </location>
</feature>
<keyword evidence="16" id="KW-1185">Reference proteome</keyword>
<dbReference type="GO" id="GO:0046872">
    <property type="term" value="F:metal ion binding"/>
    <property type="evidence" value="ECO:0007669"/>
    <property type="project" value="UniProtKB-KW"/>
</dbReference>
<evidence type="ECO:0000256" key="13">
    <source>
        <dbReference type="SAM" id="MobiDB-lite"/>
    </source>
</evidence>
<protein>
    <recommendedName>
        <fullName evidence="5">Succinate dehydrogenase cytochrome b556 subunit</fullName>
    </recommendedName>
</protein>
<keyword evidence="11 14" id="KW-0472">Membrane</keyword>
<dbReference type="GO" id="GO:0016020">
    <property type="term" value="C:membrane"/>
    <property type="evidence" value="ECO:0007669"/>
    <property type="project" value="UniProtKB-SubCell"/>
</dbReference>
<evidence type="ECO:0000256" key="6">
    <source>
        <dbReference type="ARBA" id="ARBA00022617"/>
    </source>
</evidence>
<keyword evidence="6" id="KW-0349">Heme</keyword>
<evidence type="ECO:0000256" key="10">
    <source>
        <dbReference type="ARBA" id="ARBA00023004"/>
    </source>
</evidence>
<comment type="subcellular location">
    <subcellularLocation>
        <location evidence="3">Membrane</location>
    </subcellularLocation>
</comment>
<evidence type="ECO:0000256" key="11">
    <source>
        <dbReference type="ARBA" id="ARBA00023136"/>
    </source>
</evidence>
<dbReference type="InterPro" id="IPR014314">
    <property type="entry name" value="Succ_DH_cytb556"/>
</dbReference>
<dbReference type="NCBIfam" id="TIGR02970">
    <property type="entry name" value="succ_dehyd_cytB"/>
    <property type="match status" value="1"/>
</dbReference>
<evidence type="ECO:0000256" key="8">
    <source>
        <dbReference type="ARBA" id="ARBA00022723"/>
    </source>
</evidence>
<comment type="similarity">
    <text evidence="4">Belongs to the cytochrome b560 family.</text>
</comment>